<dbReference type="Proteomes" id="UP000298324">
    <property type="component" value="Unassembled WGS sequence"/>
</dbReference>
<protein>
    <recommendedName>
        <fullName evidence="3">HemN C-terminal domain-containing protein</fullName>
    </recommendedName>
</protein>
<keyword evidence="2" id="KW-1185">Reference proteome</keyword>
<comment type="caution">
    <text evidence="1">The sequence shown here is derived from an EMBL/GenBank/DDBJ whole genome shotgun (WGS) entry which is preliminary data.</text>
</comment>
<evidence type="ECO:0008006" key="3">
    <source>
        <dbReference type="Google" id="ProtNLM"/>
    </source>
</evidence>
<dbReference type="AlphaFoldDB" id="A0A4Y7RGI9"/>
<reference evidence="1 2" key="1">
    <citation type="journal article" date="2018" name="Environ. Microbiol.">
        <title>Novel energy conservation strategies and behaviour of Pelotomaculum schinkii driving syntrophic propionate catabolism.</title>
        <authorList>
            <person name="Hidalgo-Ahumada C.A.P."/>
            <person name="Nobu M.K."/>
            <person name="Narihiro T."/>
            <person name="Tamaki H."/>
            <person name="Liu W.T."/>
            <person name="Kamagata Y."/>
            <person name="Stams A.J.M."/>
            <person name="Imachi H."/>
            <person name="Sousa D.Z."/>
        </authorList>
    </citation>
    <scope>NUCLEOTIDE SEQUENCE [LARGE SCALE GENOMIC DNA]</scope>
    <source>
        <strain evidence="1 2">HH</strain>
    </source>
</reference>
<organism evidence="1 2">
    <name type="scientific">Pelotomaculum schinkii</name>
    <dbReference type="NCBI Taxonomy" id="78350"/>
    <lineage>
        <taxon>Bacteria</taxon>
        <taxon>Bacillati</taxon>
        <taxon>Bacillota</taxon>
        <taxon>Clostridia</taxon>
        <taxon>Eubacteriales</taxon>
        <taxon>Desulfotomaculaceae</taxon>
        <taxon>Pelotomaculum</taxon>
    </lineage>
</organism>
<dbReference type="RefSeq" id="WP_190239681.1">
    <property type="nucleotide sequence ID" value="NZ_QFGA01000001.1"/>
</dbReference>
<evidence type="ECO:0000313" key="1">
    <source>
        <dbReference type="EMBL" id="TEB07903.1"/>
    </source>
</evidence>
<sequence length="50" mass="5745">MFGVNIRELVKQLLAEGYVTAEADGYRLTPKGIYWGNNICDAFFETIRLF</sequence>
<proteinExistence type="predicted"/>
<dbReference type="EMBL" id="QFGA01000001">
    <property type="protein sequence ID" value="TEB07903.1"/>
    <property type="molecule type" value="Genomic_DNA"/>
</dbReference>
<evidence type="ECO:0000313" key="2">
    <source>
        <dbReference type="Proteomes" id="UP000298324"/>
    </source>
</evidence>
<dbReference type="InterPro" id="IPR058240">
    <property type="entry name" value="rSAM_sf"/>
</dbReference>
<accession>A0A4Y7RGI9</accession>
<name>A0A4Y7RGI9_9FIRM</name>
<dbReference type="SUPFAM" id="SSF102114">
    <property type="entry name" value="Radical SAM enzymes"/>
    <property type="match status" value="1"/>
</dbReference>
<gene>
    <name evidence="1" type="ORF">Psch_01458</name>
</gene>